<feature type="active site" description="Proton donor/acceptor" evidence="3">
    <location>
        <position position="83"/>
    </location>
</feature>
<dbReference type="AlphaFoldDB" id="A0A1G7V652"/>
<dbReference type="Pfam" id="PF00300">
    <property type="entry name" value="His_Phos_1"/>
    <property type="match status" value="1"/>
</dbReference>
<organism evidence="5 6">
    <name type="scientific">Thermoanaerobacter thermohydrosulfuricus</name>
    <name type="common">Clostridium thermohydrosulfuricum</name>
    <dbReference type="NCBI Taxonomy" id="1516"/>
    <lineage>
        <taxon>Bacteria</taxon>
        <taxon>Bacillati</taxon>
        <taxon>Bacillota</taxon>
        <taxon>Clostridia</taxon>
        <taxon>Thermoanaerobacterales</taxon>
        <taxon>Thermoanaerobacteraceae</taxon>
        <taxon>Thermoanaerobacter</taxon>
    </lineage>
</organism>
<evidence type="ECO:0000256" key="1">
    <source>
        <dbReference type="ARBA" id="ARBA00023152"/>
    </source>
</evidence>
<dbReference type="InterPro" id="IPR029033">
    <property type="entry name" value="His_PPase_superfam"/>
</dbReference>
<feature type="binding site" evidence="4">
    <location>
        <begin position="9"/>
        <end position="16"/>
    </location>
    <ligand>
        <name>substrate</name>
    </ligand>
</feature>
<protein>
    <submittedName>
        <fullName evidence="5">Probable phosphoglycerate mutase</fullName>
    </submittedName>
</protein>
<dbReference type="SMART" id="SM00855">
    <property type="entry name" value="PGAM"/>
    <property type="match status" value="1"/>
</dbReference>
<evidence type="ECO:0000313" key="5">
    <source>
        <dbReference type="EMBL" id="SDG54981.1"/>
    </source>
</evidence>
<proteinExistence type="predicted"/>
<dbReference type="GO" id="GO:0016791">
    <property type="term" value="F:phosphatase activity"/>
    <property type="evidence" value="ECO:0007669"/>
    <property type="project" value="TreeGrafter"/>
</dbReference>
<dbReference type="InterPro" id="IPR013078">
    <property type="entry name" value="His_Pase_superF_clade-1"/>
</dbReference>
<dbReference type="RefSeq" id="WP_004396284.1">
    <property type="nucleotide sequence ID" value="NZ_FNBS01000088.1"/>
</dbReference>
<feature type="binding site" evidence="4">
    <location>
        <position position="59"/>
    </location>
    <ligand>
        <name>substrate</name>
    </ligand>
</feature>
<evidence type="ECO:0000256" key="4">
    <source>
        <dbReference type="PIRSR" id="PIRSR613078-2"/>
    </source>
</evidence>
<name>A0A1G7V652_THETY</name>
<dbReference type="Proteomes" id="UP000183404">
    <property type="component" value="Unassembled WGS sequence"/>
</dbReference>
<dbReference type="PANTHER" id="PTHR48100">
    <property type="entry name" value="BROAD-SPECIFICITY PHOSPHATASE YOR283W-RELATED"/>
    <property type="match status" value="1"/>
</dbReference>
<sequence>MTTRLYIARHGQSEWNLHNKMQGVQDIDLTPTGLKQAELLASRLKNEKIDCIYSSDLKRAYVTAQIIAKELGLEVQKIPEFREMSFGIWEGLTSEEINELYKEIYTLWKTNPVKANIEKGETLEEVQKRMVKNTLKIVEENKGKNILIVSHGTSIKALILGLLGIDLSFYPRFRLDNTSLNIVDVKEDGKTVLVLFNDTCHLRRDEKII</sequence>
<accession>A0A1G7V652</accession>
<evidence type="ECO:0000313" key="6">
    <source>
        <dbReference type="Proteomes" id="UP000183404"/>
    </source>
</evidence>
<evidence type="ECO:0000256" key="2">
    <source>
        <dbReference type="ARBA" id="ARBA00023235"/>
    </source>
</evidence>
<dbReference type="SUPFAM" id="SSF53254">
    <property type="entry name" value="Phosphoglycerate mutase-like"/>
    <property type="match status" value="1"/>
</dbReference>
<dbReference type="PRINTS" id="PR00991">
    <property type="entry name" value="6PFRUCTKNASE"/>
</dbReference>
<keyword evidence="1" id="KW-0324">Glycolysis</keyword>
<gene>
    <name evidence="5" type="ORF">SAMN04244560_02538</name>
</gene>
<reference evidence="5 6" key="1">
    <citation type="submission" date="2016-10" db="EMBL/GenBank/DDBJ databases">
        <authorList>
            <person name="de Groot N.N."/>
        </authorList>
    </citation>
    <scope>NUCLEOTIDE SEQUENCE [LARGE SCALE GENOMIC DNA]</scope>
    <source>
        <strain evidence="5 6">DSM 569</strain>
    </source>
</reference>
<dbReference type="InterPro" id="IPR001345">
    <property type="entry name" value="PG/BPGM_mutase_AS"/>
</dbReference>
<keyword evidence="2" id="KW-0413">Isomerase</keyword>
<dbReference type="PROSITE" id="PS00175">
    <property type="entry name" value="PG_MUTASE"/>
    <property type="match status" value="1"/>
</dbReference>
<dbReference type="GO" id="GO:0005524">
    <property type="term" value="F:ATP binding"/>
    <property type="evidence" value="ECO:0007669"/>
    <property type="project" value="InterPro"/>
</dbReference>
<dbReference type="GO" id="GO:0006003">
    <property type="term" value="P:fructose 2,6-bisphosphate metabolic process"/>
    <property type="evidence" value="ECO:0007669"/>
    <property type="project" value="InterPro"/>
</dbReference>
<dbReference type="InterPro" id="IPR050275">
    <property type="entry name" value="PGM_Phosphatase"/>
</dbReference>
<evidence type="ECO:0000256" key="3">
    <source>
        <dbReference type="PIRSR" id="PIRSR613078-1"/>
    </source>
</evidence>
<dbReference type="GO" id="GO:0005737">
    <property type="term" value="C:cytoplasm"/>
    <property type="evidence" value="ECO:0007669"/>
    <property type="project" value="TreeGrafter"/>
</dbReference>
<dbReference type="EMBL" id="FNBS01000088">
    <property type="protein sequence ID" value="SDG54981.1"/>
    <property type="molecule type" value="Genomic_DNA"/>
</dbReference>
<feature type="active site" description="Tele-phosphohistidine intermediate" evidence="3">
    <location>
        <position position="10"/>
    </location>
</feature>
<dbReference type="CDD" id="cd07067">
    <property type="entry name" value="HP_PGM_like"/>
    <property type="match status" value="1"/>
</dbReference>
<dbReference type="PANTHER" id="PTHR48100:SF1">
    <property type="entry name" value="HISTIDINE PHOSPHATASE FAMILY PROTEIN-RELATED"/>
    <property type="match status" value="1"/>
</dbReference>
<dbReference type="Gene3D" id="3.40.50.1240">
    <property type="entry name" value="Phosphoglycerate mutase-like"/>
    <property type="match status" value="1"/>
</dbReference>
<dbReference type="InterPro" id="IPR003094">
    <property type="entry name" value="6Pfruct_kin"/>
</dbReference>